<keyword evidence="10" id="KW-0739">Sodium transport</keyword>
<dbReference type="InterPro" id="IPR051163">
    <property type="entry name" value="Sodium:Solute_Symporter_SSF"/>
</dbReference>
<keyword evidence="8" id="KW-0406">Ion transport</keyword>
<evidence type="ECO:0000256" key="3">
    <source>
        <dbReference type="ARBA" id="ARBA00022448"/>
    </source>
</evidence>
<protein>
    <submittedName>
        <fullName evidence="13">Sodium-coupled monocarboxylate transporter 2-like</fullName>
    </submittedName>
</protein>
<name>A0A1V9Y0X8_9ACAR</name>
<evidence type="ECO:0000256" key="11">
    <source>
        <dbReference type="RuleBase" id="RU362091"/>
    </source>
</evidence>
<keyword evidence="4" id="KW-1003">Cell membrane</keyword>
<dbReference type="InParanoid" id="A0A1V9Y0X8"/>
<dbReference type="OrthoDB" id="6515861at2759"/>
<dbReference type="InterPro" id="IPR001734">
    <property type="entry name" value="Na/solute_symporter"/>
</dbReference>
<evidence type="ECO:0000256" key="7">
    <source>
        <dbReference type="ARBA" id="ARBA00023053"/>
    </source>
</evidence>
<feature type="transmembrane region" description="Helical" evidence="12">
    <location>
        <begin position="20"/>
        <end position="38"/>
    </location>
</feature>
<keyword evidence="5 12" id="KW-0812">Transmembrane</keyword>
<keyword evidence="7" id="KW-0915">Sodium</keyword>
<dbReference type="AlphaFoldDB" id="A0A1V9Y0X8"/>
<sequence length="287" mass="31242">MMMTMLIRYSFRVDLYAAYSFWNCFIGMGILWFAANGMTQQQIQRYCSLPTIQKARQALYLNTTGIALTLSAAFLSGLTVYAYYHGCDPLQMGLVRTADQIMPHFVLDRLHVPGVPGLFVAAVFAGSLSTLSSGFNSMSACIWEDFIFPMMPPDINPKRAGLLTKFIAMALGVVTIAFGFLSAYVGNILQAALGISAAILGPCCAVYLVGVTLPFVNTAGAFTGFIASLAVCIWSVIGKLMQPLTVPHLPITTEFCNFNETDRAVSTVDRFTIVYHPKPLLGTIQPV</sequence>
<keyword evidence="14" id="KW-1185">Reference proteome</keyword>
<evidence type="ECO:0000256" key="9">
    <source>
        <dbReference type="ARBA" id="ARBA00023136"/>
    </source>
</evidence>
<evidence type="ECO:0000256" key="1">
    <source>
        <dbReference type="ARBA" id="ARBA00004651"/>
    </source>
</evidence>
<dbReference type="PANTHER" id="PTHR42985:SF40">
    <property type="entry name" value="LD47995P-RELATED"/>
    <property type="match status" value="1"/>
</dbReference>
<dbReference type="GO" id="GO:0006814">
    <property type="term" value="P:sodium ion transport"/>
    <property type="evidence" value="ECO:0007669"/>
    <property type="project" value="UniProtKB-KW"/>
</dbReference>
<feature type="transmembrane region" description="Helical" evidence="12">
    <location>
        <begin position="216"/>
        <end position="237"/>
    </location>
</feature>
<evidence type="ECO:0000256" key="10">
    <source>
        <dbReference type="ARBA" id="ARBA00023201"/>
    </source>
</evidence>
<dbReference type="PROSITE" id="PS50283">
    <property type="entry name" value="NA_SOLUT_SYMP_3"/>
    <property type="match status" value="1"/>
</dbReference>
<dbReference type="GO" id="GO:0005886">
    <property type="term" value="C:plasma membrane"/>
    <property type="evidence" value="ECO:0007669"/>
    <property type="project" value="UniProtKB-SubCell"/>
</dbReference>
<dbReference type="STRING" id="418985.A0A1V9Y0X8"/>
<feature type="transmembrane region" description="Helical" evidence="12">
    <location>
        <begin position="118"/>
        <end position="142"/>
    </location>
</feature>
<evidence type="ECO:0000256" key="5">
    <source>
        <dbReference type="ARBA" id="ARBA00022692"/>
    </source>
</evidence>
<proteinExistence type="inferred from homology"/>
<comment type="subcellular location">
    <subcellularLocation>
        <location evidence="1">Cell membrane</location>
        <topology evidence="1">Multi-pass membrane protein</topology>
    </subcellularLocation>
</comment>
<gene>
    <name evidence="13" type="ORF">BIW11_02564</name>
</gene>
<organism evidence="13 14">
    <name type="scientific">Tropilaelaps mercedesae</name>
    <dbReference type="NCBI Taxonomy" id="418985"/>
    <lineage>
        <taxon>Eukaryota</taxon>
        <taxon>Metazoa</taxon>
        <taxon>Ecdysozoa</taxon>
        <taxon>Arthropoda</taxon>
        <taxon>Chelicerata</taxon>
        <taxon>Arachnida</taxon>
        <taxon>Acari</taxon>
        <taxon>Parasitiformes</taxon>
        <taxon>Mesostigmata</taxon>
        <taxon>Gamasina</taxon>
        <taxon>Dermanyssoidea</taxon>
        <taxon>Laelapidae</taxon>
        <taxon>Tropilaelaps</taxon>
    </lineage>
</organism>
<reference evidence="13 14" key="1">
    <citation type="journal article" date="2017" name="Gigascience">
        <title>Draft genome of the honey bee ectoparasitic mite, Tropilaelaps mercedesae, is shaped by the parasitic life history.</title>
        <authorList>
            <person name="Dong X."/>
            <person name="Armstrong S.D."/>
            <person name="Xia D."/>
            <person name="Makepeace B.L."/>
            <person name="Darby A.C."/>
            <person name="Kadowaki T."/>
        </authorList>
    </citation>
    <scope>NUCLEOTIDE SEQUENCE [LARGE SCALE GENOMIC DNA]</scope>
    <source>
        <strain evidence="13">Wuxi-XJTLU</strain>
    </source>
</reference>
<evidence type="ECO:0000256" key="12">
    <source>
        <dbReference type="SAM" id="Phobius"/>
    </source>
</evidence>
<keyword evidence="9 12" id="KW-0472">Membrane</keyword>
<evidence type="ECO:0000256" key="2">
    <source>
        <dbReference type="ARBA" id="ARBA00006434"/>
    </source>
</evidence>
<dbReference type="Proteomes" id="UP000192247">
    <property type="component" value="Unassembled WGS sequence"/>
</dbReference>
<feature type="transmembrane region" description="Helical" evidence="12">
    <location>
        <begin position="59"/>
        <end position="84"/>
    </location>
</feature>
<keyword evidence="6 12" id="KW-1133">Transmembrane helix</keyword>
<evidence type="ECO:0000313" key="14">
    <source>
        <dbReference type="Proteomes" id="UP000192247"/>
    </source>
</evidence>
<dbReference type="InterPro" id="IPR038377">
    <property type="entry name" value="Na/Glc_symporter_sf"/>
</dbReference>
<evidence type="ECO:0000256" key="4">
    <source>
        <dbReference type="ARBA" id="ARBA00022475"/>
    </source>
</evidence>
<feature type="transmembrane region" description="Helical" evidence="12">
    <location>
        <begin position="162"/>
        <end position="185"/>
    </location>
</feature>
<accession>A0A1V9Y0X8</accession>
<comment type="caution">
    <text evidence="13">The sequence shown here is derived from an EMBL/GenBank/DDBJ whole genome shotgun (WGS) entry which is preliminary data.</text>
</comment>
<keyword evidence="3" id="KW-0813">Transport</keyword>
<evidence type="ECO:0000256" key="6">
    <source>
        <dbReference type="ARBA" id="ARBA00022989"/>
    </source>
</evidence>
<dbReference type="EMBL" id="MNPL01001160">
    <property type="protein sequence ID" value="OQR79389.1"/>
    <property type="molecule type" value="Genomic_DNA"/>
</dbReference>
<comment type="similarity">
    <text evidence="2 11">Belongs to the sodium:solute symporter (SSF) (TC 2.A.21) family.</text>
</comment>
<evidence type="ECO:0000256" key="8">
    <source>
        <dbReference type="ARBA" id="ARBA00023065"/>
    </source>
</evidence>
<dbReference type="PANTHER" id="PTHR42985">
    <property type="entry name" value="SODIUM-COUPLED MONOCARBOXYLATE TRANSPORTER"/>
    <property type="match status" value="1"/>
</dbReference>
<dbReference type="GO" id="GO:0015293">
    <property type="term" value="F:symporter activity"/>
    <property type="evidence" value="ECO:0007669"/>
    <property type="project" value="TreeGrafter"/>
</dbReference>
<feature type="transmembrane region" description="Helical" evidence="12">
    <location>
        <begin position="191"/>
        <end position="209"/>
    </location>
</feature>
<dbReference type="Gene3D" id="1.20.1730.10">
    <property type="entry name" value="Sodium/glucose cotransporter"/>
    <property type="match status" value="1"/>
</dbReference>
<evidence type="ECO:0000313" key="13">
    <source>
        <dbReference type="EMBL" id="OQR79389.1"/>
    </source>
</evidence>
<dbReference type="Pfam" id="PF00474">
    <property type="entry name" value="SSF"/>
    <property type="match status" value="1"/>
</dbReference>